<evidence type="ECO:0000313" key="1">
    <source>
        <dbReference type="EMBL" id="GAA5061908.1"/>
    </source>
</evidence>
<keyword evidence="2" id="KW-1185">Reference proteome</keyword>
<reference evidence="1 2" key="1">
    <citation type="journal article" date="2019" name="Int. J. Syst. Evol. Microbiol.">
        <title>The Global Catalogue of Microorganisms (GCM) 10K type strain sequencing project: providing services to taxonomists for standard genome sequencing and annotation.</title>
        <authorList>
            <consortium name="The Broad Institute Genomics Platform"/>
            <consortium name="The Broad Institute Genome Sequencing Center for Infectious Disease"/>
            <person name="Wu L."/>
            <person name="Ma J."/>
        </authorList>
    </citation>
    <scope>NUCLEOTIDE SEQUENCE [LARGE SCALE GENOMIC DNA]</scope>
    <source>
        <strain evidence="1 2">JCM 17504</strain>
    </source>
</reference>
<organism evidence="1 2">
    <name type="scientific">Haladaptatus pallidirubidus</name>
    <dbReference type="NCBI Taxonomy" id="1008152"/>
    <lineage>
        <taxon>Archaea</taxon>
        <taxon>Methanobacteriati</taxon>
        <taxon>Methanobacteriota</taxon>
        <taxon>Stenosarchaea group</taxon>
        <taxon>Halobacteria</taxon>
        <taxon>Halobacteriales</taxon>
        <taxon>Haladaptataceae</taxon>
        <taxon>Haladaptatus</taxon>
    </lineage>
</organism>
<sequence>MAVKAEIEQKQPPTQPVLHRELAALVGLFVGEVELRERPLRDFVDEVQLNTGFIALSSWKRRKEPREPSSGCLGDRRVAELGELRDYSVRDFDLLKRVREKDNLGDRQVLT</sequence>
<protein>
    <recommendedName>
        <fullName evidence="3">Transposase</fullName>
    </recommendedName>
</protein>
<accession>A0AAV3UQ13</accession>
<dbReference type="EMBL" id="BAABKX010000022">
    <property type="protein sequence ID" value="GAA5061908.1"/>
    <property type="molecule type" value="Genomic_DNA"/>
</dbReference>
<comment type="caution">
    <text evidence="1">The sequence shown here is derived from an EMBL/GenBank/DDBJ whole genome shotgun (WGS) entry which is preliminary data.</text>
</comment>
<dbReference type="Proteomes" id="UP001501729">
    <property type="component" value="Unassembled WGS sequence"/>
</dbReference>
<gene>
    <name evidence="1" type="ORF">GCM10025751_48510</name>
</gene>
<evidence type="ECO:0000313" key="2">
    <source>
        <dbReference type="Proteomes" id="UP001501729"/>
    </source>
</evidence>
<name>A0AAV3UQ13_9EURY</name>
<evidence type="ECO:0008006" key="3">
    <source>
        <dbReference type="Google" id="ProtNLM"/>
    </source>
</evidence>
<dbReference type="AlphaFoldDB" id="A0AAV3UQ13"/>
<proteinExistence type="predicted"/>